<keyword evidence="4" id="KW-1185">Reference proteome</keyword>
<dbReference type="PATRIC" id="fig|595434.4.peg.1332"/>
<dbReference type="STRING" id="595434.RISK_001387"/>
<organism evidence="3 4">
    <name type="scientific">Rhodopirellula islandica</name>
    <dbReference type="NCBI Taxonomy" id="595434"/>
    <lineage>
        <taxon>Bacteria</taxon>
        <taxon>Pseudomonadati</taxon>
        <taxon>Planctomycetota</taxon>
        <taxon>Planctomycetia</taxon>
        <taxon>Pirellulales</taxon>
        <taxon>Pirellulaceae</taxon>
        <taxon>Rhodopirellula</taxon>
    </lineage>
</organism>
<name>A0A0J1BJD8_RHOIS</name>
<protein>
    <submittedName>
        <fullName evidence="3">Membrane associated protein</fullName>
    </submittedName>
</protein>
<evidence type="ECO:0000256" key="2">
    <source>
        <dbReference type="SAM" id="Phobius"/>
    </source>
</evidence>
<keyword evidence="2" id="KW-0812">Transmembrane</keyword>
<evidence type="ECO:0000256" key="1">
    <source>
        <dbReference type="SAM" id="MobiDB-lite"/>
    </source>
</evidence>
<dbReference type="OrthoDB" id="9795644at2"/>
<keyword evidence="2" id="KW-1133">Transmembrane helix</keyword>
<comment type="caution">
    <text evidence="3">The sequence shown here is derived from an EMBL/GenBank/DDBJ whole genome shotgun (WGS) entry which is preliminary data.</text>
</comment>
<feature type="region of interest" description="Disordered" evidence="1">
    <location>
        <begin position="1"/>
        <end position="29"/>
    </location>
</feature>
<gene>
    <name evidence="3" type="ORF">RISK_001387</name>
</gene>
<evidence type="ECO:0000313" key="4">
    <source>
        <dbReference type="Proteomes" id="UP000036367"/>
    </source>
</evidence>
<feature type="transmembrane region" description="Helical" evidence="2">
    <location>
        <begin position="34"/>
        <end position="55"/>
    </location>
</feature>
<dbReference type="AlphaFoldDB" id="A0A0J1BJD8"/>
<dbReference type="InterPro" id="IPR007436">
    <property type="entry name" value="DUF485"/>
</dbReference>
<evidence type="ECO:0000313" key="3">
    <source>
        <dbReference type="EMBL" id="KLU06632.1"/>
    </source>
</evidence>
<dbReference type="EMBL" id="LECT01000014">
    <property type="protein sequence ID" value="KLU06632.1"/>
    <property type="molecule type" value="Genomic_DNA"/>
</dbReference>
<feature type="compositionally biased region" description="Low complexity" evidence="1">
    <location>
        <begin position="1"/>
        <end position="13"/>
    </location>
</feature>
<keyword evidence="2" id="KW-0472">Membrane</keyword>
<feature type="transmembrane region" description="Helical" evidence="2">
    <location>
        <begin position="67"/>
        <end position="91"/>
    </location>
</feature>
<dbReference type="RefSeq" id="WP_047813296.1">
    <property type="nucleotide sequence ID" value="NZ_LECT01000014.1"/>
</dbReference>
<accession>A0A0J1BJD8</accession>
<sequence length="104" mass="10954">MSASDPAPESEPSVTSDVSTPLPAAPASDRTSRLGLVLFVIYLLLYGGFVLLNAFKAEVMDTIVFAGLNLAIVYGFALILVAIGMALIYGMKTPDEPQAMEASE</sequence>
<reference evidence="3" key="1">
    <citation type="submission" date="2015-05" db="EMBL/GenBank/DDBJ databases">
        <title>Permanent draft genome of Rhodopirellula islandicus K833.</title>
        <authorList>
            <person name="Kizina J."/>
            <person name="Richter M."/>
            <person name="Glockner F.O."/>
            <person name="Harder J."/>
        </authorList>
    </citation>
    <scope>NUCLEOTIDE SEQUENCE [LARGE SCALE GENOMIC DNA]</scope>
    <source>
        <strain evidence="3">K833</strain>
    </source>
</reference>
<dbReference type="Pfam" id="PF04341">
    <property type="entry name" value="DUF485"/>
    <property type="match status" value="1"/>
</dbReference>
<proteinExistence type="predicted"/>
<dbReference type="Proteomes" id="UP000036367">
    <property type="component" value="Unassembled WGS sequence"/>
</dbReference>